<evidence type="ECO:0000256" key="2">
    <source>
        <dbReference type="ARBA" id="ARBA00023125"/>
    </source>
</evidence>
<keyword evidence="2" id="KW-0238">DNA-binding</keyword>
<organism evidence="6 7">
    <name type="scientific">Sphingomonas crocodyli</name>
    <dbReference type="NCBI Taxonomy" id="1979270"/>
    <lineage>
        <taxon>Bacteria</taxon>
        <taxon>Pseudomonadati</taxon>
        <taxon>Pseudomonadota</taxon>
        <taxon>Alphaproteobacteria</taxon>
        <taxon>Sphingomonadales</taxon>
        <taxon>Sphingomonadaceae</taxon>
        <taxon>Sphingomonas</taxon>
    </lineage>
</organism>
<dbReference type="Pfam" id="PF12833">
    <property type="entry name" value="HTH_18"/>
    <property type="match status" value="1"/>
</dbReference>
<dbReference type="OrthoDB" id="9804543at2"/>
<dbReference type="Proteomes" id="UP000282971">
    <property type="component" value="Unassembled WGS sequence"/>
</dbReference>
<keyword evidence="3" id="KW-0010">Activator</keyword>
<dbReference type="Gene3D" id="1.10.10.60">
    <property type="entry name" value="Homeodomain-like"/>
    <property type="match status" value="1"/>
</dbReference>
<evidence type="ECO:0000259" key="5">
    <source>
        <dbReference type="PROSITE" id="PS01124"/>
    </source>
</evidence>
<dbReference type="InterPro" id="IPR014710">
    <property type="entry name" value="RmlC-like_jellyroll"/>
</dbReference>
<gene>
    <name evidence="6" type="ORF">EOD43_07985</name>
</gene>
<dbReference type="InterPro" id="IPR009057">
    <property type="entry name" value="Homeodomain-like_sf"/>
</dbReference>
<dbReference type="PANTHER" id="PTHR11019:SF159">
    <property type="entry name" value="TRANSCRIPTIONAL REGULATOR-RELATED"/>
    <property type="match status" value="1"/>
</dbReference>
<dbReference type="PROSITE" id="PS01124">
    <property type="entry name" value="HTH_ARAC_FAMILY_2"/>
    <property type="match status" value="1"/>
</dbReference>
<evidence type="ECO:0000256" key="4">
    <source>
        <dbReference type="ARBA" id="ARBA00023163"/>
    </source>
</evidence>
<dbReference type="PRINTS" id="PR00032">
    <property type="entry name" value="HTHARAC"/>
</dbReference>
<dbReference type="Gene3D" id="2.60.120.10">
    <property type="entry name" value="Jelly Rolls"/>
    <property type="match status" value="1"/>
</dbReference>
<keyword evidence="7" id="KW-1185">Reference proteome</keyword>
<dbReference type="RefSeq" id="WP_127742768.1">
    <property type="nucleotide sequence ID" value="NZ_SACN01000001.1"/>
</dbReference>
<keyword evidence="1" id="KW-0805">Transcription regulation</keyword>
<reference evidence="6 7" key="1">
    <citation type="submission" date="2019-01" db="EMBL/GenBank/DDBJ databases">
        <authorList>
            <person name="Chen W.-M."/>
        </authorList>
    </citation>
    <scope>NUCLEOTIDE SEQUENCE [LARGE SCALE GENOMIC DNA]</scope>
    <source>
        <strain evidence="6 7">CCP-7</strain>
    </source>
</reference>
<evidence type="ECO:0000256" key="3">
    <source>
        <dbReference type="ARBA" id="ARBA00023159"/>
    </source>
</evidence>
<dbReference type="InterPro" id="IPR003313">
    <property type="entry name" value="AraC-bd"/>
</dbReference>
<sequence>MRTLDAKETRSLLQSHGLDRPEGVGFAFLDRARHLFYDWHTHPYHQLIYALEGATQIESERGRHVLPKGRAAWIPAGTRHRTLIADVDGASLYFSPDVVADGSDRVRILSASPLMREMILHATRWPMGASESDPLAASFLQTLGLMCGEWLDSELPLFLPGAAHPSIIRAMNYAATHLDSATQAGAIAVAALSERSFRRLFARETGMGWQAWLAQARILAAMGLLAEGRRVTDVAADVGYASLSAFARAFHQLTGETPAGFRSRHAGG</sequence>
<dbReference type="EMBL" id="SACN01000001">
    <property type="protein sequence ID" value="RVT93793.1"/>
    <property type="molecule type" value="Genomic_DNA"/>
</dbReference>
<evidence type="ECO:0000313" key="7">
    <source>
        <dbReference type="Proteomes" id="UP000282971"/>
    </source>
</evidence>
<evidence type="ECO:0000256" key="1">
    <source>
        <dbReference type="ARBA" id="ARBA00023015"/>
    </source>
</evidence>
<dbReference type="SUPFAM" id="SSF46689">
    <property type="entry name" value="Homeodomain-like"/>
    <property type="match status" value="1"/>
</dbReference>
<name>A0A437M854_9SPHN</name>
<feature type="domain" description="HTH araC/xylS-type" evidence="5">
    <location>
        <begin position="168"/>
        <end position="264"/>
    </location>
</feature>
<dbReference type="SMART" id="SM00342">
    <property type="entry name" value="HTH_ARAC"/>
    <property type="match status" value="1"/>
</dbReference>
<accession>A0A437M854</accession>
<dbReference type="InterPro" id="IPR037923">
    <property type="entry name" value="HTH-like"/>
</dbReference>
<dbReference type="InterPro" id="IPR020449">
    <property type="entry name" value="Tscrpt_reg_AraC-type_HTH"/>
</dbReference>
<comment type="caution">
    <text evidence="6">The sequence shown here is derived from an EMBL/GenBank/DDBJ whole genome shotgun (WGS) entry which is preliminary data.</text>
</comment>
<evidence type="ECO:0000313" key="6">
    <source>
        <dbReference type="EMBL" id="RVT93793.1"/>
    </source>
</evidence>
<dbReference type="InterPro" id="IPR018060">
    <property type="entry name" value="HTH_AraC"/>
</dbReference>
<dbReference type="SUPFAM" id="SSF51215">
    <property type="entry name" value="Regulatory protein AraC"/>
    <property type="match status" value="1"/>
</dbReference>
<dbReference type="AlphaFoldDB" id="A0A437M854"/>
<dbReference type="Pfam" id="PF02311">
    <property type="entry name" value="AraC_binding"/>
    <property type="match status" value="1"/>
</dbReference>
<dbReference type="GO" id="GO:0003700">
    <property type="term" value="F:DNA-binding transcription factor activity"/>
    <property type="evidence" value="ECO:0007669"/>
    <property type="project" value="InterPro"/>
</dbReference>
<proteinExistence type="predicted"/>
<keyword evidence="4" id="KW-0804">Transcription</keyword>
<dbReference type="PANTHER" id="PTHR11019">
    <property type="entry name" value="HTH-TYPE TRANSCRIPTIONAL REGULATOR NIMR"/>
    <property type="match status" value="1"/>
</dbReference>
<dbReference type="GO" id="GO:0043565">
    <property type="term" value="F:sequence-specific DNA binding"/>
    <property type="evidence" value="ECO:0007669"/>
    <property type="project" value="InterPro"/>
</dbReference>
<dbReference type="CDD" id="cd06124">
    <property type="entry name" value="cupin_NimR-like_N"/>
    <property type="match status" value="1"/>
</dbReference>
<protein>
    <submittedName>
        <fullName evidence="6">AraC family transcriptional regulator</fullName>
    </submittedName>
</protein>